<dbReference type="GO" id="GO:0004140">
    <property type="term" value="F:dephospho-CoA kinase activity"/>
    <property type="evidence" value="ECO:0007669"/>
    <property type="project" value="UniProtKB-EC"/>
</dbReference>
<dbReference type="SUPFAM" id="SSF52374">
    <property type="entry name" value="Nucleotidylyl transferase"/>
    <property type="match status" value="1"/>
</dbReference>
<dbReference type="InParanoid" id="A0A7R8YR45"/>
<keyword evidence="12" id="KW-0496">Mitochondrion</keyword>
<dbReference type="Gene3D" id="3.40.50.620">
    <property type="entry name" value="HUPs"/>
    <property type="match status" value="1"/>
</dbReference>
<evidence type="ECO:0000256" key="3">
    <source>
        <dbReference type="ARBA" id="ARBA00011245"/>
    </source>
</evidence>
<evidence type="ECO:0000256" key="10">
    <source>
        <dbReference type="ARBA" id="ARBA00022777"/>
    </source>
</evidence>
<dbReference type="Pfam" id="PF01121">
    <property type="entry name" value="CoaE"/>
    <property type="match status" value="1"/>
</dbReference>
<dbReference type="GO" id="GO:0004595">
    <property type="term" value="F:pantetheine-phosphate adenylyltransferase activity"/>
    <property type="evidence" value="ECO:0007669"/>
    <property type="project" value="UniProtKB-EC"/>
</dbReference>
<dbReference type="OMA" id="TQCLQSY"/>
<keyword evidence="24" id="KW-1185">Reference proteome</keyword>
<dbReference type="EC" id="2.7.1.24" evidence="20"/>
<evidence type="ECO:0000256" key="8">
    <source>
        <dbReference type="ARBA" id="ARBA00022695"/>
    </source>
</evidence>
<evidence type="ECO:0000256" key="7">
    <source>
        <dbReference type="ARBA" id="ARBA00022679"/>
    </source>
</evidence>
<organism evidence="23 24">
    <name type="scientific">Hermetia illucens</name>
    <name type="common">Black soldier fly</name>
    <dbReference type="NCBI Taxonomy" id="343691"/>
    <lineage>
        <taxon>Eukaryota</taxon>
        <taxon>Metazoa</taxon>
        <taxon>Ecdysozoa</taxon>
        <taxon>Arthropoda</taxon>
        <taxon>Hexapoda</taxon>
        <taxon>Insecta</taxon>
        <taxon>Pterygota</taxon>
        <taxon>Neoptera</taxon>
        <taxon>Endopterygota</taxon>
        <taxon>Diptera</taxon>
        <taxon>Brachycera</taxon>
        <taxon>Stratiomyomorpha</taxon>
        <taxon>Stratiomyidae</taxon>
        <taxon>Hermetiinae</taxon>
        <taxon>Hermetia</taxon>
    </lineage>
</organism>
<keyword evidence="11" id="KW-0067">ATP-binding</keyword>
<comment type="pathway">
    <text evidence="18">Cofactor biosynthesis; coenzyme A biosynthesis; CoA from (R)-pantothenate: step 5/5.</text>
</comment>
<protein>
    <recommendedName>
        <fullName evidence="21">Bifunctional coenzyme A synthase</fullName>
        <ecNumber evidence="20">2.7.1.24</ecNumber>
        <ecNumber evidence="4">2.7.7.3</ecNumber>
    </recommendedName>
</protein>
<dbReference type="PROSITE" id="PS51219">
    <property type="entry name" value="DPCK"/>
    <property type="match status" value="1"/>
</dbReference>
<evidence type="ECO:0000256" key="17">
    <source>
        <dbReference type="ARBA" id="ARBA00060565"/>
    </source>
</evidence>
<evidence type="ECO:0000256" key="9">
    <source>
        <dbReference type="ARBA" id="ARBA00022741"/>
    </source>
</evidence>
<dbReference type="CDD" id="cd02164">
    <property type="entry name" value="PPAT_CoAS"/>
    <property type="match status" value="1"/>
</dbReference>
<dbReference type="NCBIfam" id="TIGR00152">
    <property type="entry name" value="dephospho-CoA kinase"/>
    <property type="match status" value="1"/>
</dbReference>
<comment type="catalytic activity">
    <reaction evidence="14">
        <text>(R)-4'-phosphopantetheine + ATP + H(+) = 3'-dephospho-CoA + diphosphate</text>
        <dbReference type="Rhea" id="RHEA:19801"/>
        <dbReference type="ChEBI" id="CHEBI:15378"/>
        <dbReference type="ChEBI" id="CHEBI:30616"/>
        <dbReference type="ChEBI" id="CHEBI:33019"/>
        <dbReference type="ChEBI" id="CHEBI:57328"/>
        <dbReference type="ChEBI" id="CHEBI:61723"/>
        <dbReference type="EC" id="2.7.7.3"/>
    </reaction>
    <physiologicalReaction direction="left-to-right" evidence="14">
        <dbReference type="Rhea" id="RHEA:19802"/>
    </physiologicalReaction>
</comment>
<keyword evidence="6" id="KW-0597">Phosphoprotein</keyword>
<evidence type="ECO:0000313" key="23">
    <source>
        <dbReference type="EMBL" id="CAD7082506.1"/>
    </source>
</evidence>
<dbReference type="HAMAP" id="MF_00376">
    <property type="entry name" value="Dephospho_CoA_kinase"/>
    <property type="match status" value="1"/>
</dbReference>
<evidence type="ECO:0000256" key="5">
    <source>
        <dbReference type="ARBA" id="ARBA00022490"/>
    </source>
</evidence>
<comment type="similarity">
    <text evidence="19">In the central section; belongs to the eukaryotic CoaD family.</text>
</comment>
<evidence type="ECO:0000256" key="2">
    <source>
        <dbReference type="ARBA" id="ARBA00004496"/>
    </source>
</evidence>
<dbReference type="EC" id="2.7.7.3" evidence="4"/>
<dbReference type="InterPro" id="IPR027417">
    <property type="entry name" value="P-loop_NTPase"/>
</dbReference>
<dbReference type="NCBIfam" id="TIGR00125">
    <property type="entry name" value="cyt_tran_rel"/>
    <property type="match status" value="1"/>
</dbReference>
<dbReference type="PANTHER" id="PTHR10695:SF46">
    <property type="entry name" value="BIFUNCTIONAL COENZYME A SYNTHASE-RELATED"/>
    <property type="match status" value="1"/>
</dbReference>
<evidence type="ECO:0000256" key="14">
    <source>
        <dbReference type="ARBA" id="ARBA00051310"/>
    </source>
</evidence>
<evidence type="ECO:0000313" key="24">
    <source>
        <dbReference type="Proteomes" id="UP000594454"/>
    </source>
</evidence>
<dbReference type="FunFam" id="3.40.50.300:FF:000899">
    <property type="entry name" value="Bifunctional coenzyme A synthase"/>
    <property type="match status" value="1"/>
</dbReference>
<evidence type="ECO:0000256" key="4">
    <source>
        <dbReference type="ARBA" id="ARBA00012392"/>
    </source>
</evidence>
<evidence type="ECO:0000256" key="15">
    <source>
        <dbReference type="ARBA" id="ARBA00051912"/>
    </source>
</evidence>
<dbReference type="AlphaFoldDB" id="A0A7R8YR45"/>
<evidence type="ECO:0000256" key="21">
    <source>
        <dbReference type="ARBA" id="ARBA00067394"/>
    </source>
</evidence>
<sequence>MASAGLLVVSNLKSMTKVLNSVRDYVSSILYIDLNLLSRKPLPQWNQTIADIYLQTMKTCPNIDVRVLISSLRSDQKATKKNVGVFLLDQQMPTGFERIQTIYQIGVAPKSLLNELGNSTEPECKSDVASPKENVDGNVDKLYDTVVLGGTFDRMHVGHKILLSEALLRARKRIVVGVTAPNMLSSKKLNELIAPVEQRIRSVREFLEDVDNTLQYEVVPIEDFMGPTRTDPDMDLLVVSAETHRSGQKINEIRMANGLKPLDIYTIPLYEGDVDETHKEKKVSSSNYRMDVLGVRIRDPQPRPHLPKTPYIIGLTGGIASGKSVMAKRFEKRGAKIINCDLLAHQVYEPNTDCYNKLVQHFGIEIIGDDKQINRKRLGEIVFADRSKLEELNQIVWPAVLVEVQKIINRYRDEGCKVVIVEAALLLRAGWDIQCHEVWSMIIPPEEAIRRIIERNKMPEEEARKRIGAQQDNLYIVQKSNVVFSSLWSQEFTDKQATRAWNLLKKELKL</sequence>
<dbReference type="GO" id="GO:0015937">
    <property type="term" value="P:coenzyme A biosynthetic process"/>
    <property type="evidence" value="ECO:0007669"/>
    <property type="project" value="InterPro"/>
</dbReference>
<evidence type="ECO:0000256" key="1">
    <source>
        <dbReference type="ARBA" id="ARBA00004305"/>
    </source>
</evidence>
<keyword evidence="7" id="KW-0808">Transferase</keyword>
<accession>A0A7R8YR45</accession>
<dbReference type="InterPro" id="IPR004821">
    <property type="entry name" value="Cyt_trans-like"/>
</dbReference>
<dbReference type="NCBIfam" id="NF001985">
    <property type="entry name" value="PRK00777.1"/>
    <property type="match status" value="1"/>
</dbReference>
<evidence type="ECO:0000256" key="12">
    <source>
        <dbReference type="ARBA" id="ARBA00023128"/>
    </source>
</evidence>
<comment type="subcellular location">
    <subcellularLocation>
        <location evidence="2">Cytoplasm</location>
    </subcellularLocation>
    <subcellularLocation>
        <location evidence="1">Mitochondrion matrix</location>
    </subcellularLocation>
</comment>
<comment type="catalytic activity">
    <reaction evidence="15">
        <text>3'-dephospho-CoA + ATP = ADP + CoA + H(+)</text>
        <dbReference type="Rhea" id="RHEA:18245"/>
        <dbReference type="ChEBI" id="CHEBI:15378"/>
        <dbReference type="ChEBI" id="CHEBI:30616"/>
        <dbReference type="ChEBI" id="CHEBI:57287"/>
        <dbReference type="ChEBI" id="CHEBI:57328"/>
        <dbReference type="ChEBI" id="CHEBI:456216"/>
        <dbReference type="EC" id="2.7.1.24"/>
    </reaction>
    <physiologicalReaction direction="left-to-right" evidence="15">
        <dbReference type="Rhea" id="RHEA:18246"/>
    </physiologicalReaction>
</comment>
<keyword evidence="10" id="KW-0418">Kinase</keyword>
<dbReference type="FunCoup" id="A0A7R8YR45">
    <property type="interactions" value="1484"/>
</dbReference>
<dbReference type="SUPFAM" id="SSF52540">
    <property type="entry name" value="P-loop containing nucleoside triphosphate hydrolases"/>
    <property type="match status" value="1"/>
</dbReference>
<gene>
    <name evidence="23" type="ORF">HERILL_LOCUS5537</name>
</gene>
<comment type="pathway">
    <text evidence="17">Cofactor biosynthesis; coenzyme A biosynthesis; CoA from (R)-pantothenate: step 4/5.</text>
</comment>
<evidence type="ECO:0000259" key="22">
    <source>
        <dbReference type="Pfam" id="PF01467"/>
    </source>
</evidence>
<dbReference type="GO" id="GO:0005524">
    <property type="term" value="F:ATP binding"/>
    <property type="evidence" value="ECO:0007669"/>
    <property type="project" value="UniProtKB-KW"/>
</dbReference>
<proteinExistence type="inferred from homology"/>
<evidence type="ECO:0000256" key="11">
    <source>
        <dbReference type="ARBA" id="ARBA00022840"/>
    </source>
</evidence>
<evidence type="ECO:0000256" key="13">
    <source>
        <dbReference type="ARBA" id="ARBA00023268"/>
    </source>
</evidence>
<evidence type="ECO:0000256" key="6">
    <source>
        <dbReference type="ARBA" id="ARBA00022553"/>
    </source>
</evidence>
<keyword evidence="9" id="KW-0547">Nucleotide-binding</keyword>
<reference evidence="23 24" key="1">
    <citation type="submission" date="2020-11" db="EMBL/GenBank/DDBJ databases">
        <authorList>
            <person name="Wallbank WR R."/>
            <person name="Pardo Diaz C."/>
            <person name="Kozak K."/>
            <person name="Martin S."/>
            <person name="Jiggins C."/>
            <person name="Moest M."/>
            <person name="Warren A I."/>
            <person name="Generalovic N T."/>
            <person name="Byers J.R.P. K."/>
            <person name="Montejo-Kovacevich G."/>
            <person name="Yen C E."/>
        </authorList>
    </citation>
    <scope>NUCLEOTIDE SEQUENCE [LARGE SCALE GENOMIC DNA]</scope>
</reference>
<dbReference type="Proteomes" id="UP000594454">
    <property type="component" value="Chromosome 2"/>
</dbReference>
<dbReference type="FunFam" id="3.40.50.620:FF:000089">
    <property type="entry name" value="Bifunctional coenzyme A synthase"/>
    <property type="match status" value="1"/>
</dbReference>
<evidence type="ECO:0000256" key="16">
    <source>
        <dbReference type="ARBA" id="ARBA00059677"/>
    </source>
</evidence>
<comment type="function">
    <text evidence="16">Bifunctional enzyme that catalyzes the fourth and fifth sequential steps of CoA biosynthetic pathway. The fourth reaction is catalyzed by the phosphopantetheine adenylyltransferase, coded by the coaD domain; the fifth reaction is catalyzed by the dephospho-CoA kinase, coded by the coaE domain. May act as a point of CoA biosynthesis regulation.</text>
</comment>
<comment type="subunit">
    <text evidence="3">Monomer.</text>
</comment>
<dbReference type="CDD" id="cd02022">
    <property type="entry name" value="DPCK"/>
    <property type="match status" value="1"/>
</dbReference>
<dbReference type="InterPro" id="IPR014729">
    <property type="entry name" value="Rossmann-like_a/b/a_fold"/>
</dbReference>
<feature type="domain" description="Cytidyltransferase-like" evidence="22">
    <location>
        <begin position="147"/>
        <end position="289"/>
    </location>
</feature>
<evidence type="ECO:0000256" key="18">
    <source>
        <dbReference type="ARBA" id="ARBA00060696"/>
    </source>
</evidence>
<dbReference type="PANTHER" id="PTHR10695">
    <property type="entry name" value="DEPHOSPHO-COA KINASE-RELATED"/>
    <property type="match status" value="1"/>
</dbReference>
<evidence type="ECO:0000256" key="19">
    <source>
        <dbReference type="ARBA" id="ARBA00061673"/>
    </source>
</evidence>
<dbReference type="Pfam" id="PF01467">
    <property type="entry name" value="CTP_transf_like"/>
    <property type="match status" value="1"/>
</dbReference>
<dbReference type="GO" id="GO:0005759">
    <property type="term" value="C:mitochondrial matrix"/>
    <property type="evidence" value="ECO:0007669"/>
    <property type="project" value="UniProtKB-SubCell"/>
</dbReference>
<dbReference type="InterPro" id="IPR001977">
    <property type="entry name" value="Depp_CoAkinase"/>
</dbReference>
<name>A0A7R8YR45_HERIL</name>
<dbReference type="EMBL" id="LR899010">
    <property type="protein sequence ID" value="CAD7082506.1"/>
    <property type="molecule type" value="Genomic_DNA"/>
</dbReference>
<dbReference type="Gene3D" id="3.40.50.300">
    <property type="entry name" value="P-loop containing nucleotide triphosphate hydrolases"/>
    <property type="match status" value="1"/>
</dbReference>
<keyword evidence="5" id="KW-0963">Cytoplasm</keyword>
<dbReference type="OrthoDB" id="330671at2759"/>
<keyword evidence="8" id="KW-0548">Nucleotidyltransferase</keyword>
<evidence type="ECO:0000256" key="20">
    <source>
        <dbReference type="ARBA" id="ARBA00066359"/>
    </source>
</evidence>
<keyword evidence="13" id="KW-0511">Multifunctional enzyme</keyword>